<dbReference type="Gene3D" id="3.40.830.10">
    <property type="entry name" value="LigB-like"/>
    <property type="match status" value="1"/>
</dbReference>
<dbReference type="Pfam" id="PF02900">
    <property type="entry name" value="LigB"/>
    <property type="match status" value="1"/>
</dbReference>
<accession>A0A381RNS7</accession>
<keyword evidence="1" id="KW-0560">Oxidoreductase</keyword>
<sequence>MGELVLAAKITHVPSMYLSEMPGPHQGCRQAAIDGHREISRRARERGADTLVVFDVHWLVNAGYHINCAPRFTGTYTSNELPHFIQDMAYDCPGNPKLGELIAESAKAKGLDARAHKVESLGLEYGTLVPNRYMNKDQHFKVVSVAAWCDWHSLEDSRRFGEAVVEAIERSDSRVAILASGSLSHRFQDNGSPDESMFDISREFYRQVDLKVLELWQSGRFDVFTAMLPEYADACNGEGGMHDTVMLLGALGWDHYQGPVDIVTDYFASSGTGQCNVIFEVPGFPRA</sequence>
<dbReference type="EMBL" id="UINC01001983">
    <property type="protein sequence ID" value="SUZ91547.1"/>
    <property type="molecule type" value="Genomic_DNA"/>
</dbReference>
<dbReference type="SUPFAM" id="SSF53213">
    <property type="entry name" value="LigB-like"/>
    <property type="match status" value="1"/>
</dbReference>
<reference evidence="3" key="1">
    <citation type="submission" date="2018-05" db="EMBL/GenBank/DDBJ databases">
        <authorList>
            <person name="Lanie J.A."/>
            <person name="Ng W.-L."/>
            <person name="Kazmierczak K.M."/>
            <person name="Andrzejewski T.M."/>
            <person name="Davidsen T.M."/>
            <person name="Wayne K.J."/>
            <person name="Tettelin H."/>
            <person name="Glass J.I."/>
            <person name="Rusch D."/>
            <person name="Podicherti R."/>
            <person name="Tsui H.-C.T."/>
            <person name="Winkler M.E."/>
        </authorList>
    </citation>
    <scope>NUCLEOTIDE SEQUENCE</scope>
</reference>
<evidence type="ECO:0000313" key="3">
    <source>
        <dbReference type="EMBL" id="SUZ91547.1"/>
    </source>
</evidence>
<dbReference type="PANTHER" id="PTHR30096:SF9">
    <property type="entry name" value="4-HYDROXYPHENYLACETATE CATABOLISM PROTEIN"/>
    <property type="match status" value="1"/>
</dbReference>
<dbReference type="PANTHER" id="PTHR30096">
    <property type="entry name" value="4,5-DOPA DIOXYGENASE EXTRADIOL-LIKE PROTEIN"/>
    <property type="match status" value="1"/>
</dbReference>
<dbReference type="GO" id="GO:0008687">
    <property type="term" value="F:3,4-dihydroxyphenylacetate 2,3-dioxygenase activity"/>
    <property type="evidence" value="ECO:0007669"/>
    <property type="project" value="InterPro"/>
</dbReference>
<gene>
    <name evidence="3" type="ORF">METZ01_LOCUS44401</name>
</gene>
<organism evidence="3">
    <name type="scientific">marine metagenome</name>
    <dbReference type="NCBI Taxonomy" id="408172"/>
    <lineage>
        <taxon>unclassified sequences</taxon>
        <taxon>metagenomes</taxon>
        <taxon>ecological metagenomes</taxon>
    </lineage>
</organism>
<dbReference type="NCBIfam" id="TIGR02298">
    <property type="entry name" value="HpaD_Fe"/>
    <property type="match status" value="1"/>
</dbReference>
<name>A0A381RNS7_9ZZZZ</name>
<evidence type="ECO:0000256" key="1">
    <source>
        <dbReference type="ARBA" id="ARBA00023002"/>
    </source>
</evidence>
<dbReference type="InterPro" id="IPR011984">
    <property type="entry name" value="HPCD"/>
</dbReference>
<dbReference type="InterPro" id="IPR004183">
    <property type="entry name" value="Xdiol_dOase_suB"/>
</dbReference>
<dbReference type="AlphaFoldDB" id="A0A381RNS7"/>
<feature type="domain" description="Extradiol ring-cleavage dioxygenase class III enzyme subunit B" evidence="2">
    <location>
        <begin position="7"/>
        <end position="279"/>
    </location>
</feature>
<evidence type="ECO:0000259" key="2">
    <source>
        <dbReference type="Pfam" id="PF02900"/>
    </source>
</evidence>
<protein>
    <recommendedName>
        <fullName evidence="2">Extradiol ring-cleavage dioxygenase class III enzyme subunit B domain-containing protein</fullName>
    </recommendedName>
</protein>
<proteinExistence type="predicted"/>
<dbReference type="CDD" id="cd07370">
    <property type="entry name" value="HPCD"/>
    <property type="match status" value="1"/>
</dbReference>
<dbReference type="GO" id="GO:0008198">
    <property type="term" value="F:ferrous iron binding"/>
    <property type="evidence" value="ECO:0007669"/>
    <property type="project" value="InterPro"/>
</dbReference>